<evidence type="ECO:0000256" key="3">
    <source>
        <dbReference type="ARBA" id="ARBA00022692"/>
    </source>
</evidence>
<dbReference type="Pfam" id="PF00892">
    <property type="entry name" value="EamA"/>
    <property type="match status" value="2"/>
</dbReference>
<feature type="transmembrane region" description="Helical" evidence="6">
    <location>
        <begin position="119"/>
        <end position="137"/>
    </location>
</feature>
<evidence type="ECO:0000313" key="9">
    <source>
        <dbReference type="Proteomes" id="UP001430193"/>
    </source>
</evidence>
<evidence type="ECO:0000256" key="2">
    <source>
        <dbReference type="ARBA" id="ARBA00007362"/>
    </source>
</evidence>
<feature type="transmembrane region" description="Helical" evidence="6">
    <location>
        <begin position="264"/>
        <end position="283"/>
    </location>
</feature>
<dbReference type="InterPro" id="IPR037185">
    <property type="entry name" value="EmrE-like"/>
</dbReference>
<feature type="transmembrane region" description="Helical" evidence="6">
    <location>
        <begin position="64"/>
        <end position="85"/>
    </location>
</feature>
<keyword evidence="4 6" id="KW-1133">Transmembrane helix</keyword>
<dbReference type="PANTHER" id="PTHR32322">
    <property type="entry name" value="INNER MEMBRANE TRANSPORTER"/>
    <property type="match status" value="1"/>
</dbReference>
<dbReference type="Proteomes" id="UP001430193">
    <property type="component" value="Unassembled WGS sequence"/>
</dbReference>
<organism evidence="8 9">
    <name type="scientific">Dyella mobilis</name>
    <dbReference type="NCBI Taxonomy" id="1849582"/>
    <lineage>
        <taxon>Bacteria</taxon>
        <taxon>Pseudomonadati</taxon>
        <taxon>Pseudomonadota</taxon>
        <taxon>Gammaproteobacteria</taxon>
        <taxon>Lysobacterales</taxon>
        <taxon>Rhodanobacteraceae</taxon>
        <taxon>Dyella</taxon>
    </lineage>
</organism>
<keyword evidence="3 6" id="KW-0812">Transmembrane</keyword>
<dbReference type="Gene3D" id="1.10.3730.20">
    <property type="match status" value="1"/>
</dbReference>
<protein>
    <submittedName>
        <fullName evidence="8">DMT family transporter</fullName>
    </submittedName>
</protein>
<feature type="transmembrane region" description="Helical" evidence="6">
    <location>
        <begin position="91"/>
        <end position="112"/>
    </location>
</feature>
<accession>A0ABS2KCY9</accession>
<feature type="transmembrane region" description="Helical" evidence="6">
    <location>
        <begin position="36"/>
        <end position="57"/>
    </location>
</feature>
<feature type="transmembrane region" description="Helical" evidence="6">
    <location>
        <begin position="12"/>
        <end position="30"/>
    </location>
</feature>
<comment type="caution">
    <text evidence="8">The sequence shown here is derived from an EMBL/GenBank/DDBJ whole genome shotgun (WGS) entry which is preliminary data.</text>
</comment>
<dbReference type="InterPro" id="IPR050638">
    <property type="entry name" value="AA-Vitamin_Transporters"/>
</dbReference>
<evidence type="ECO:0000256" key="1">
    <source>
        <dbReference type="ARBA" id="ARBA00004141"/>
    </source>
</evidence>
<dbReference type="SUPFAM" id="SSF103481">
    <property type="entry name" value="Multidrug resistance efflux transporter EmrE"/>
    <property type="match status" value="2"/>
</dbReference>
<name>A0ABS2KCY9_9GAMM</name>
<dbReference type="EMBL" id="JADIKF010000035">
    <property type="protein sequence ID" value="MBM7128809.1"/>
    <property type="molecule type" value="Genomic_DNA"/>
</dbReference>
<feature type="transmembrane region" description="Helical" evidence="6">
    <location>
        <begin position="149"/>
        <end position="170"/>
    </location>
</feature>
<feature type="domain" description="EamA" evidence="7">
    <location>
        <begin position="12"/>
        <end position="136"/>
    </location>
</feature>
<comment type="subcellular location">
    <subcellularLocation>
        <location evidence="1">Membrane</location>
        <topology evidence="1">Multi-pass membrane protein</topology>
    </subcellularLocation>
</comment>
<feature type="transmembrane region" description="Helical" evidence="6">
    <location>
        <begin position="182"/>
        <end position="202"/>
    </location>
</feature>
<dbReference type="PANTHER" id="PTHR32322:SF2">
    <property type="entry name" value="EAMA DOMAIN-CONTAINING PROTEIN"/>
    <property type="match status" value="1"/>
</dbReference>
<evidence type="ECO:0000256" key="5">
    <source>
        <dbReference type="ARBA" id="ARBA00023136"/>
    </source>
</evidence>
<keyword evidence="5 6" id="KW-0472">Membrane</keyword>
<feature type="transmembrane region" description="Helical" evidence="6">
    <location>
        <begin position="208"/>
        <end position="228"/>
    </location>
</feature>
<feature type="domain" description="EamA" evidence="7">
    <location>
        <begin position="152"/>
        <end position="279"/>
    </location>
</feature>
<feature type="transmembrane region" description="Helical" evidence="6">
    <location>
        <begin position="240"/>
        <end position="258"/>
    </location>
</feature>
<proteinExistence type="inferred from homology"/>
<evidence type="ECO:0000313" key="8">
    <source>
        <dbReference type="EMBL" id="MBM7128809.1"/>
    </source>
</evidence>
<evidence type="ECO:0000259" key="7">
    <source>
        <dbReference type="Pfam" id="PF00892"/>
    </source>
</evidence>
<sequence>MATQARGAIEMAVAMAVAGTIGWFVVVSGQPVLNVVFWRCVFGAATLLVVCASKGFLRAISLRVFVLSTLGGIAIVVNWILLFAAYSRASISIATAVYNVQPFILVCFGAIFLAERLTIAKLAWLCLAFVGLLLVVQLDEGAGRAGGSFFVGVLMAFGAAFTWAVAALIAKQLKGTPPHLIALIQMCVGTLLLAPIAGISHVPASLNTWGLLVVIGVVHTGFVYVLMYGAVHKLPTHAQGVLSFIYPIVAIAVDVVAFGHRLVFAQIIGVAAILLAVAGMHKYGGAPTLRPRTAPAHNPRPCSESPCK</sequence>
<reference evidence="8" key="1">
    <citation type="submission" date="2020-10" db="EMBL/GenBank/DDBJ databases">
        <title>Phylogeny of dyella-like bacteria.</title>
        <authorList>
            <person name="Fu J."/>
        </authorList>
    </citation>
    <scope>NUCLEOTIDE SEQUENCE</scope>
    <source>
        <strain evidence="8">DHON07</strain>
    </source>
</reference>
<dbReference type="InterPro" id="IPR000620">
    <property type="entry name" value="EamA_dom"/>
</dbReference>
<comment type="similarity">
    <text evidence="2">Belongs to the EamA transporter family.</text>
</comment>
<evidence type="ECO:0000256" key="6">
    <source>
        <dbReference type="SAM" id="Phobius"/>
    </source>
</evidence>
<evidence type="ECO:0000256" key="4">
    <source>
        <dbReference type="ARBA" id="ARBA00022989"/>
    </source>
</evidence>
<gene>
    <name evidence="8" type="ORF">ISS99_04670</name>
</gene>
<keyword evidence="9" id="KW-1185">Reference proteome</keyword>